<keyword evidence="2" id="KW-0285">Flavoprotein</keyword>
<dbReference type="PRINTS" id="PR00368">
    <property type="entry name" value="FADPNR"/>
</dbReference>
<dbReference type="PRINTS" id="PR00469">
    <property type="entry name" value="PNDRDTASEII"/>
</dbReference>
<dbReference type="EMBL" id="JAFBBZ010000001">
    <property type="protein sequence ID" value="MBM7509730.1"/>
    <property type="molecule type" value="Genomic_DNA"/>
</dbReference>
<keyword evidence="7" id="KW-1185">Reference proteome</keyword>
<accession>A0ABS2MEZ2</accession>
<dbReference type="Gene3D" id="3.50.50.100">
    <property type="match status" value="1"/>
</dbReference>
<feature type="domain" description="FAD/NAD(P)-binding" evidence="5">
    <location>
        <begin position="11"/>
        <end position="294"/>
    </location>
</feature>
<keyword evidence="4" id="KW-0560">Oxidoreductase</keyword>
<dbReference type="PANTHER" id="PTHR43735:SF3">
    <property type="entry name" value="FERROPTOSIS SUPPRESSOR PROTEIN 1"/>
    <property type="match status" value="1"/>
</dbReference>
<protein>
    <submittedName>
        <fullName evidence="6">NADH dehydrogenase FAD-containing subunit</fullName>
    </submittedName>
</protein>
<keyword evidence="3" id="KW-0274">FAD</keyword>
<evidence type="ECO:0000256" key="4">
    <source>
        <dbReference type="ARBA" id="ARBA00023002"/>
    </source>
</evidence>
<name>A0ABS2MEZ2_9ACTN</name>
<dbReference type="PANTHER" id="PTHR43735">
    <property type="entry name" value="APOPTOSIS-INDUCING FACTOR 1"/>
    <property type="match status" value="1"/>
</dbReference>
<evidence type="ECO:0000313" key="7">
    <source>
        <dbReference type="Proteomes" id="UP000732378"/>
    </source>
</evidence>
<dbReference type="InterPro" id="IPR036188">
    <property type="entry name" value="FAD/NAD-bd_sf"/>
</dbReference>
<evidence type="ECO:0000256" key="2">
    <source>
        <dbReference type="ARBA" id="ARBA00022630"/>
    </source>
</evidence>
<evidence type="ECO:0000256" key="3">
    <source>
        <dbReference type="ARBA" id="ARBA00022827"/>
    </source>
</evidence>
<comment type="similarity">
    <text evidence="1">Belongs to the FAD-dependent oxidoreductase family.</text>
</comment>
<dbReference type="InterPro" id="IPR023753">
    <property type="entry name" value="FAD/NAD-binding_dom"/>
</dbReference>
<evidence type="ECO:0000259" key="5">
    <source>
        <dbReference type="Pfam" id="PF07992"/>
    </source>
</evidence>
<gene>
    <name evidence="6" type="ORF">JOE61_003544</name>
</gene>
<reference evidence="6 7" key="1">
    <citation type="submission" date="2021-01" db="EMBL/GenBank/DDBJ databases">
        <title>Sequencing the genomes of 1000 actinobacteria strains.</title>
        <authorList>
            <person name="Klenk H.-P."/>
        </authorList>
    </citation>
    <scope>NUCLEOTIDE SEQUENCE [LARGE SCALE GENOMIC DNA]</scope>
    <source>
        <strain evidence="6 7">DSM 18239</strain>
    </source>
</reference>
<dbReference type="Proteomes" id="UP000732378">
    <property type="component" value="Unassembled WGS sequence"/>
</dbReference>
<evidence type="ECO:0000256" key="1">
    <source>
        <dbReference type="ARBA" id="ARBA00006442"/>
    </source>
</evidence>
<comment type="caution">
    <text evidence="6">The sequence shown here is derived from an EMBL/GenBank/DDBJ whole genome shotgun (WGS) entry which is preliminary data.</text>
</comment>
<dbReference type="Pfam" id="PF07992">
    <property type="entry name" value="Pyr_redox_2"/>
    <property type="match status" value="1"/>
</dbReference>
<dbReference type="SUPFAM" id="SSF51905">
    <property type="entry name" value="FAD/NAD(P)-binding domain"/>
    <property type="match status" value="2"/>
</dbReference>
<organism evidence="6 7">
    <name type="scientific">Nocardioides salarius</name>
    <dbReference type="NCBI Taxonomy" id="374513"/>
    <lineage>
        <taxon>Bacteria</taxon>
        <taxon>Bacillati</taxon>
        <taxon>Actinomycetota</taxon>
        <taxon>Actinomycetes</taxon>
        <taxon>Propionibacteriales</taxon>
        <taxon>Nocardioidaceae</taxon>
        <taxon>Nocardioides</taxon>
    </lineage>
</organism>
<dbReference type="RefSeq" id="WP_204797298.1">
    <property type="nucleotide sequence ID" value="NZ_JACDTV010000002.1"/>
</dbReference>
<proteinExistence type="inferred from homology"/>
<evidence type="ECO:0000313" key="6">
    <source>
        <dbReference type="EMBL" id="MBM7509730.1"/>
    </source>
</evidence>
<sequence>MSGGRAPGPVRVVVAGLGDTGVLSAVELLRRRPALQVTGVSPTTGLVSGQELGLRLTRPQEWSRDYRTPYAAFRRLERAAVVHGRLVGLDAAARSVSVEEAEQAGGARRDLGYDVLVVATGVANGFWRSDAVRDDAEVARALRADHERLAAARSVLVVGGGAAAVSAAGNIAETWPGRSVRLAFPGERALPQHHGRTWAHVRGRLEAAGVRLLAGHRAVLPDPAGLERLGTGPVRFSTGQPPVEADVVLWAVGRVRPHTGWLPPALLDDGGFVRVDPQLRVPGCEGVFAIGDVAASDPLRSSARNFGHRLLAGNVLAHLDGRPLADLLVPGRRWGSVLGPQRDGMRVYGPTGRGARVPRWALDRVLQPWVVRRAIYGGVRRGDGPADLSGGSGA</sequence>